<evidence type="ECO:0008006" key="2">
    <source>
        <dbReference type="Google" id="ProtNLM"/>
    </source>
</evidence>
<proteinExistence type="predicted"/>
<reference evidence="1" key="1">
    <citation type="submission" date="2021-01" db="EMBL/GenBank/DDBJ databases">
        <authorList>
            <person name="Corre E."/>
            <person name="Pelletier E."/>
            <person name="Niang G."/>
            <person name="Scheremetjew M."/>
            <person name="Finn R."/>
            <person name="Kale V."/>
            <person name="Holt S."/>
            <person name="Cochrane G."/>
            <person name="Meng A."/>
            <person name="Brown T."/>
            <person name="Cohen L."/>
        </authorList>
    </citation>
    <scope>NUCLEOTIDE SEQUENCE</scope>
    <source>
        <strain evidence="1">CCMP219</strain>
    </source>
</reference>
<dbReference type="AlphaFoldDB" id="A0A7R9Z1L1"/>
<protein>
    <recommendedName>
        <fullName evidence="2">Metallo-beta-lactamase domain-containing protein</fullName>
    </recommendedName>
</protein>
<dbReference type="InterPro" id="IPR036866">
    <property type="entry name" value="RibonucZ/Hydroxyglut_hydro"/>
</dbReference>
<accession>A0A7R9Z1L1</accession>
<gene>
    <name evidence="1" type="ORF">CEUR00632_LOCUS15935</name>
</gene>
<sequence>MVYSCPKPQGNGPLVEVFPDVWAVEGRVTMGPGMSITRNMTIIRQGSELAIVNSVRLMPKEEKELEQLGTVKHLVRLCEDHGMDDPYFAERYKPTVWVSGEGMGWSKEAGLKAEKVLGKDGAPFPELIEPVIMSKDYLKVPGDASLIVKKQKGILVASDSIMCYGNRKQDLKLSNQQDSLMAKPVLWMMGFSGRIITPPLFFKHHSCNGQASGVMPELKKLAAADWDAIIPCHGLVIKDGAKVLYSKWLDAKFKSAAATPPATATQ</sequence>
<evidence type="ECO:0000313" key="1">
    <source>
        <dbReference type="EMBL" id="CAD8301189.1"/>
    </source>
</evidence>
<dbReference type="SUPFAM" id="SSF56281">
    <property type="entry name" value="Metallo-hydrolase/oxidoreductase"/>
    <property type="match status" value="1"/>
</dbReference>
<name>A0A7R9Z1L1_9CHLO</name>
<dbReference type="EMBL" id="HBEC01034305">
    <property type="protein sequence ID" value="CAD8301189.1"/>
    <property type="molecule type" value="Transcribed_RNA"/>
</dbReference>
<organism evidence="1">
    <name type="scientific">Chlamydomonas euryale</name>
    <dbReference type="NCBI Taxonomy" id="1486919"/>
    <lineage>
        <taxon>Eukaryota</taxon>
        <taxon>Viridiplantae</taxon>
        <taxon>Chlorophyta</taxon>
        <taxon>core chlorophytes</taxon>
        <taxon>Chlorophyceae</taxon>
        <taxon>CS clade</taxon>
        <taxon>Chlamydomonadales</taxon>
        <taxon>Chlamydomonadaceae</taxon>
        <taxon>Chlamydomonas</taxon>
    </lineage>
</organism>